<accession>A0ABD0JYU9</accession>
<dbReference type="Proteomes" id="UP001519460">
    <property type="component" value="Unassembled WGS sequence"/>
</dbReference>
<protein>
    <submittedName>
        <fullName evidence="1">Uncharacterized protein</fullName>
    </submittedName>
</protein>
<reference evidence="1 2" key="1">
    <citation type="journal article" date="2023" name="Sci. Data">
        <title>Genome assembly of the Korean intertidal mud-creeper Batillaria attramentaria.</title>
        <authorList>
            <person name="Patra A.K."/>
            <person name="Ho P.T."/>
            <person name="Jun S."/>
            <person name="Lee S.J."/>
            <person name="Kim Y."/>
            <person name="Won Y.J."/>
        </authorList>
    </citation>
    <scope>NUCLEOTIDE SEQUENCE [LARGE SCALE GENOMIC DNA]</scope>
    <source>
        <strain evidence="1">Wonlab-2016</strain>
    </source>
</reference>
<proteinExistence type="predicted"/>
<sequence length="109" mass="11529">MSNHVLLTDCVRRRKIDEALHAEAYTDSKVLGASSVKTVSPPHAWNTTAGTPCLVLTDGCGSWLIVALSTSPRVANIAPSTLNTDALCTAASHSSPPRIWLCMCAILTP</sequence>
<keyword evidence="2" id="KW-1185">Reference proteome</keyword>
<gene>
    <name evidence="1" type="ORF">BaRGS_00028887</name>
</gene>
<dbReference type="EMBL" id="JACVVK020000293">
    <property type="protein sequence ID" value="KAK7479897.1"/>
    <property type="molecule type" value="Genomic_DNA"/>
</dbReference>
<name>A0ABD0JYU9_9CAEN</name>
<evidence type="ECO:0000313" key="1">
    <source>
        <dbReference type="EMBL" id="KAK7479897.1"/>
    </source>
</evidence>
<organism evidence="1 2">
    <name type="scientific">Batillaria attramentaria</name>
    <dbReference type="NCBI Taxonomy" id="370345"/>
    <lineage>
        <taxon>Eukaryota</taxon>
        <taxon>Metazoa</taxon>
        <taxon>Spiralia</taxon>
        <taxon>Lophotrochozoa</taxon>
        <taxon>Mollusca</taxon>
        <taxon>Gastropoda</taxon>
        <taxon>Caenogastropoda</taxon>
        <taxon>Sorbeoconcha</taxon>
        <taxon>Cerithioidea</taxon>
        <taxon>Batillariidae</taxon>
        <taxon>Batillaria</taxon>
    </lineage>
</organism>
<dbReference type="AlphaFoldDB" id="A0ABD0JYU9"/>
<evidence type="ECO:0000313" key="2">
    <source>
        <dbReference type="Proteomes" id="UP001519460"/>
    </source>
</evidence>
<comment type="caution">
    <text evidence="1">The sequence shown here is derived from an EMBL/GenBank/DDBJ whole genome shotgun (WGS) entry which is preliminary data.</text>
</comment>